<dbReference type="GO" id="GO:0006426">
    <property type="term" value="P:glycyl-tRNA aminoacylation"/>
    <property type="evidence" value="ECO:0007669"/>
    <property type="project" value="UniProtKB-UniRule"/>
</dbReference>
<dbReference type="GO" id="GO:0004814">
    <property type="term" value="F:arginine-tRNA ligase activity"/>
    <property type="evidence" value="ECO:0007669"/>
    <property type="project" value="InterPro"/>
</dbReference>
<evidence type="ECO:0000256" key="5">
    <source>
        <dbReference type="ARBA" id="ARBA00022741"/>
    </source>
</evidence>
<keyword evidence="13" id="KW-1185">Reference proteome</keyword>
<organism evidence="12 13">
    <name type="scientific">Occallatibacter riparius</name>
    <dbReference type="NCBI Taxonomy" id="1002689"/>
    <lineage>
        <taxon>Bacteria</taxon>
        <taxon>Pseudomonadati</taxon>
        <taxon>Acidobacteriota</taxon>
        <taxon>Terriglobia</taxon>
        <taxon>Terriglobales</taxon>
        <taxon>Acidobacteriaceae</taxon>
        <taxon>Occallatibacter</taxon>
    </lineage>
</organism>
<name>A0A9J7BJY8_9BACT</name>
<proteinExistence type="inferred from homology"/>
<evidence type="ECO:0000256" key="3">
    <source>
        <dbReference type="ARBA" id="ARBA00022490"/>
    </source>
</evidence>
<keyword evidence="7 10" id="KW-0648">Protein biosynthesis</keyword>
<dbReference type="GO" id="GO:0005524">
    <property type="term" value="F:ATP binding"/>
    <property type="evidence" value="ECO:0007669"/>
    <property type="project" value="UniProtKB-UniRule"/>
</dbReference>
<keyword evidence="5 10" id="KW-0547">Nucleotide-binding</keyword>
<keyword evidence="3 10" id="KW-0963">Cytoplasm</keyword>
<dbReference type="EMBL" id="CP093313">
    <property type="protein sequence ID" value="UWZ82867.1"/>
    <property type="molecule type" value="Genomic_DNA"/>
</dbReference>
<dbReference type="Pfam" id="PF02092">
    <property type="entry name" value="tRNA_synt_2f"/>
    <property type="match status" value="1"/>
</dbReference>
<evidence type="ECO:0000313" key="12">
    <source>
        <dbReference type="EMBL" id="UWZ82867.1"/>
    </source>
</evidence>
<gene>
    <name evidence="10 12" type="primary">glyS</name>
    <name evidence="12" type="ORF">MOP44_20140</name>
</gene>
<dbReference type="InterPro" id="IPR006194">
    <property type="entry name" value="Gly-tRNA-synth_heterodimer"/>
</dbReference>
<evidence type="ECO:0000256" key="9">
    <source>
        <dbReference type="ARBA" id="ARBA00047937"/>
    </source>
</evidence>
<comment type="subunit">
    <text evidence="10">Tetramer of two alpha and two beta subunits.</text>
</comment>
<comment type="similarity">
    <text evidence="2 10">Belongs to the class-II aminoacyl-tRNA synthetase family.</text>
</comment>
<dbReference type="Pfam" id="PF05746">
    <property type="entry name" value="DALR_1"/>
    <property type="match status" value="1"/>
</dbReference>
<protein>
    <recommendedName>
        <fullName evidence="10">Glycine--tRNA ligase beta subunit</fullName>
        <ecNumber evidence="10">6.1.1.14</ecNumber>
    </recommendedName>
    <alternativeName>
        <fullName evidence="10">Glycyl-tRNA synthetase beta subunit</fullName>
        <shortName evidence="10">GlyRS</shortName>
    </alternativeName>
</protein>
<dbReference type="EC" id="6.1.1.14" evidence="10"/>
<feature type="domain" description="DALR anticodon binding" evidence="11">
    <location>
        <begin position="590"/>
        <end position="687"/>
    </location>
</feature>
<evidence type="ECO:0000313" key="13">
    <source>
        <dbReference type="Proteomes" id="UP001059380"/>
    </source>
</evidence>
<dbReference type="GO" id="GO:0004820">
    <property type="term" value="F:glycine-tRNA ligase activity"/>
    <property type="evidence" value="ECO:0007669"/>
    <property type="project" value="UniProtKB-UniRule"/>
</dbReference>
<evidence type="ECO:0000259" key="11">
    <source>
        <dbReference type="Pfam" id="PF05746"/>
    </source>
</evidence>
<evidence type="ECO:0000256" key="4">
    <source>
        <dbReference type="ARBA" id="ARBA00022598"/>
    </source>
</evidence>
<dbReference type="PANTHER" id="PTHR30075:SF2">
    <property type="entry name" value="GLYCINE--TRNA LIGASE, CHLOROPLASTIC_MITOCHONDRIAL 2"/>
    <property type="match status" value="1"/>
</dbReference>
<evidence type="ECO:0000256" key="7">
    <source>
        <dbReference type="ARBA" id="ARBA00022917"/>
    </source>
</evidence>
<dbReference type="InterPro" id="IPR008909">
    <property type="entry name" value="DALR_anticod-bd"/>
</dbReference>
<dbReference type="HAMAP" id="MF_00255">
    <property type="entry name" value="Gly_tRNA_synth_beta"/>
    <property type="match status" value="1"/>
</dbReference>
<dbReference type="PANTHER" id="PTHR30075">
    <property type="entry name" value="GLYCYL-TRNA SYNTHETASE"/>
    <property type="match status" value="1"/>
</dbReference>
<dbReference type="RefSeq" id="WP_260792180.1">
    <property type="nucleotide sequence ID" value="NZ_CP093313.1"/>
</dbReference>
<keyword evidence="4 10" id="KW-0436">Ligase</keyword>
<keyword evidence="6 10" id="KW-0067">ATP-binding</keyword>
<evidence type="ECO:0000256" key="10">
    <source>
        <dbReference type="HAMAP-Rule" id="MF_00255"/>
    </source>
</evidence>
<dbReference type="InterPro" id="IPR015944">
    <property type="entry name" value="Gly-tRNA-synth_bsu"/>
</dbReference>
<comment type="subcellular location">
    <subcellularLocation>
        <location evidence="1 10">Cytoplasm</location>
    </subcellularLocation>
</comment>
<evidence type="ECO:0000256" key="1">
    <source>
        <dbReference type="ARBA" id="ARBA00004496"/>
    </source>
</evidence>
<sequence length="701" mass="76389">MADFLLEVGLEEVPARMIASAEAELGRRVTDLLTRERLLDAGATVTTYSTPRRLAVVVEGVLAAQADIEEQLTGPSWAVAFKDGSPTKAAEAFAKKAGVDVSALSKVTTPKGEYIGASVKRAGRSAAEILQGDLPKEVLSIYWAKNMYWRAGKPERFVRPVRWVVALLDSDVVPVEIAGIAAGSASRGHRVLHGAEPVTIGSPKGYAENLRAAKVIVDVAERRQVIRKALDKVTRTVPGARWREDEALVETVTHLTEWPSAIIGEFEQEYLALPEEVLVTVMRDHQKYFAVEDANKKLAPHFLAVLNTEVDEEGQQIIRNGNARELRARFKDAQFFWDFDQKTPLAKRVESLKNVTFQKELGSYWDKTAANERIAKELAGILALKHIAIDSAALHQAVTLAKADLTTELVKEFTELQGIVGGLYARSQGLSEVVSSAIYHQYLPASGDDPIPPSGEGQLLGLVDRVQTIVAMFAIGLEPTGSRDPFALRRAANGIVKILAESELPLRVDELLAIAAAEVDQSDKAEAKLPSLVAFFKERLHFYLKDVRGFAYDVINAVLSAGSDDVRDAIARAEALTAVRGSEDFAAVSAAFKRIKNILKQAEEKKIPLGSVKDAKLATEAQQLADAAGSLAPRVAKLRQERAYEAALSEIATLRPTVDLFFDKVMVLDPDETVRGANLALIDEVLRNFSGIADFSEIVTS</sequence>
<dbReference type="NCBIfam" id="TIGR00211">
    <property type="entry name" value="glyS"/>
    <property type="match status" value="1"/>
</dbReference>
<dbReference type="Proteomes" id="UP001059380">
    <property type="component" value="Chromosome"/>
</dbReference>
<dbReference type="KEGG" id="orp:MOP44_20140"/>
<dbReference type="GO" id="GO:0005829">
    <property type="term" value="C:cytosol"/>
    <property type="evidence" value="ECO:0007669"/>
    <property type="project" value="TreeGrafter"/>
</dbReference>
<dbReference type="PRINTS" id="PR01045">
    <property type="entry name" value="TRNASYNTHGB"/>
</dbReference>
<evidence type="ECO:0000256" key="8">
    <source>
        <dbReference type="ARBA" id="ARBA00023146"/>
    </source>
</evidence>
<dbReference type="PROSITE" id="PS50861">
    <property type="entry name" value="AA_TRNA_LIGASE_II_GLYAB"/>
    <property type="match status" value="1"/>
</dbReference>
<keyword evidence="8 10" id="KW-0030">Aminoacyl-tRNA synthetase</keyword>
<evidence type="ECO:0000256" key="2">
    <source>
        <dbReference type="ARBA" id="ARBA00008226"/>
    </source>
</evidence>
<dbReference type="AlphaFoldDB" id="A0A9J7BJY8"/>
<dbReference type="SUPFAM" id="SSF109604">
    <property type="entry name" value="HD-domain/PDEase-like"/>
    <property type="match status" value="1"/>
</dbReference>
<dbReference type="GO" id="GO:0006420">
    <property type="term" value="P:arginyl-tRNA aminoacylation"/>
    <property type="evidence" value="ECO:0007669"/>
    <property type="project" value="InterPro"/>
</dbReference>
<accession>A0A9J7BJY8</accession>
<comment type="catalytic activity">
    <reaction evidence="9 10">
        <text>tRNA(Gly) + glycine + ATP = glycyl-tRNA(Gly) + AMP + diphosphate</text>
        <dbReference type="Rhea" id="RHEA:16013"/>
        <dbReference type="Rhea" id="RHEA-COMP:9664"/>
        <dbReference type="Rhea" id="RHEA-COMP:9683"/>
        <dbReference type="ChEBI" id="CHEBI:30616"/>
        <dbReference type="ChEBI" id="CHEBI:33019"/>
        <dbReference type="ChEBI" id="CHEBI:57305"/>
        <dbReference type="ChEBI" id="CHEBI:78442"/>
        <dbReference type="ChEBI" id="CHEBI:78522"/>
        <dbReference type="ChEBI" id="CHEBI:456215"/>
        <dbReference type="EC" id="6.1.1.14"/>
    </reaction>
</comment>
<reference evidence="12" key="1">
    <citation type="submission" date="2021-04" db="EMBL/GenBank/DDBJ databases">
        <title>Phylogenetic analysis of Acidobacteriaceae.</title>
        <authorList>
            <person name="Qiu L."/>
            <person name="Zhang Q."/>
        </authorList>
    </citation>
    <scope>NUCLEOTIDE SEQUENCE</scope>
    <source>
        <strain evidence="12">DSM 25168</strain>
    </source>
</reference>
<evidence type="ECO:0000256" key="6">
    <source>
        <dbReference type="ARBA" id="ARBA00022840"/>
    </source>
</evidence>